<dbReference type="Proteomes" id="UP001054126">
    <property type="component" value="Chromosome 14"/>
</dbReference>
<reference evidence="3" key="1">
    <citation type="submission" date="2023-01" db="EMBL/GenBank/DDBJ databases">
        <title>Long-Read Genome Assembly and Gene Model Annotations for the Rodent Malaria Parasite Plasmodium yoelii 17XNL.</title>
        <authorList>
            <person name="Mitchell G.J."/>
            <person name="Sebastian A."/>
            <person name="Albert I."/>
            <person name="Lindner S.E."/>
        </authorList>
    </citation>
    <scope>NUCLEOTIDE SEQUENCE</scope>
    <source>
        <strain evidence="3">17XNL clone 1.1</strain>
    </source>
</reference>
<sequence>MAKHQTNSTEYFVKNSSYICNKFDTVRSLFPDELDSGEYKFKAAKYKDYFSKSEYTNIDKINGCFLWLLKIIFENSNNFSGGANENIIIVTYIFSWLSYKLNQKTENGITKLNEFYSKYIENVQEYKGSIEKNTQYKTYIEVINKNKKLMDIDISVMSKFYDVFKNLCKMYDDLSKANNNSQEYLKYVNIFVDNYKALINENFNDTNNNLFSHVLSVLLNDYNYIKSNLYNESVKKQFPELTKEKTKAQAPGSSFKGTQMDDSSGKMPVSISQTEESISQTKVSDSETTLFSSLTINNLIPIPLILVATLILLGISYKYSLFGFRKRSQKQYLREKLKK</sequence>
<evidence type="ECO:0000256" key="1">
    <source>
        <dbReference type="SAM" id="MobiDB-lite"/>
    </source>
</evidence>
<keyword evidence="2" id="KW-0472">Membrane</keyword>
<keyword evidence="2" id="KW-1133">Transmembrane helix</keyword>
<dbReference type="NCBIfam" id="TIGR01590">
    <property type="entry name" value="yir-bir-cir_Pla"/>
    <property type="match status" value="1"/>
</dbReference>
<evidence type="ECO:0000313" key="3">
    <source>
        <dbReference type="EMBL" id="WBY60555.1"/>
    </source>
</evidence>
<name>A0AAF0B8H8_PLAYO</name>
<evidence type="ECO:0000313" key="4">
    <source>
        <dbReference type="Proteomes" id="UP001054126"/>
    </source>
</evidence>
<accession>A0AAF0B8H8</accession>
<feature type="transmembrane region" description="Helical" evidence="2">
    <location>
        <begin position="299"/>
        <end position="317"/>
    </location>
</feature>
<keyword evidence="2" id="KW-0812">Transmembrane</keyword>
<evidence type="ECO:0000256" key="2">
    <source>
        <dbReference type="SAM" id="Phobius"/>
    </source>
</evidence>
<dbReference type="AlphaFoldDB" id="A0AAF0B8H8"/>
<protein>
    <submittedName>
        <fullName evidence="3">PIR protein</fullName>
    </submittedName>
</protein>
<proteinExistence type="predicted"/>
<gene>
    <name evidence="3" type="ORF">Py17XNL_001400871</name>
</gene>
<organism evidence="3 4">
    <name type="scientific">Plasmodium yoelii yoelii</name>
    <dbReference type="NCBI Taxonomy" id="73239"/>
    <lineage>
        <taxon>Eukaryota</taxon>
        <taxon>Sar</taxon>
        <taxon>Alveolata</taxon>
        <taxon>Apicomplexa</taxon>
        <taxon>Aconoidasida</taxon>
        <taxon>Haemosporida</taxon>
        <taxon>Plasmodiidae</taxon>
        <taxon>Plasmodium</taxon>
        <taxon>Plasmodium (Vinckeia)</taxon>
    </lineage>
</organism>
<feature type="region of interest" description="Disordered" evidence="1">
    <location>
        <begin position="249"/>
        <end position="269"/>
    </location>
</feature>
<feature type="compositionally biased region" description="Polar residues" evidence="1">
    <location>
        <begin position="251"/>
        <end position="262"/>
    </location>
</feature>
<dbReference type="EMBL" id="CP115538">
    <property type="protein sequence ID" value="WBY60555.1"/>
    <property type="molecule type" value="Genomic_DNA"/>
</dbReference>
<dbReference type="Pfam" id="PF06022">
    <property type="entry name" value="Cir_Bir_Yir"/>
    <property type="match status" value="1"/>
</dbReference>
<dbReference type="InterPro" id="IPR006477">
    <property type="entry name" value="Yir_bir_cir"/>
</dbReference>